<dbReference type="EMBL" id="JAWDIS010000001">
    <property type="protein sequence ID" value="MDU0366573.1"/>
    <property type="molecule type" value="Genomic_DNA"/>
</dbReference>
<dbReference type="Proteomes" id="UP001263371">
    <property type="component" value="Unassembled WGS sequence"/>
</dbReference>
<proteinExistence type="predicted"/>
<evidence type="ECO:0000256" key="1">
    <source>
        <dbReference type="SAM" id="Phobius"/>
    </source>
</evidence>
<comment type="caution">
    <text evidence="2">The sequence shown here is derived from an EMBL/GenBank/DDBJ whole genome shotgun (WGS) entry which is preliminary data.</text>
</comment>
<dbReference type="Pfam" id="PF05108">
    <property type="entry name" value="T7SS_ESX1_EccB"/>
    <property type="match status" value="1"/>
</dbReference>
<dbReference type="PANTHER" id="PTHR40765:SF2">
    <property type="entry name" value="ESX-2 SECRETION SYSTEM ATPASE ECCB2"/>
    <property type="match status" value="1"/>
</dbReference>
<sequence>MATKGDLIEAQNFSRRRLLTAFVSGAPGGKELQPTAPLRAVIAAIALTVIVVLVGVFYGLIRPGLPTGWENGKLVLVSDTGARFVTVDGTLHPVINTASARLLLPANEYGVISTDQATLAGTPVGDTLGITGAPDELPPASGLVNTGWSACVSDDAALDVRVSTSTGPTPAPDRAVVVSVDGILHVIQGERSFAVSSEDPDAVLRAAGISALDPVTVPASWLDLFTAGTALTPITLKNYGESVSGTSLRVGQVVRQAGAPEDERFLVQTGGVLETLSPLAWQLYQLGSGSALKGEVTEVTGSEIRGLATASKGIGDQWPSTGFETVPSGQRPCAVLEGAEGAESQAVSTLATQSTSTAVSPGVRVDPSHGALVRAGGRGDQNTSVLTLVDATGTAYPLPNANDETIARLGYSSDDIGSIPDGWTALMATGPSLSESAAQRTPEAK</sequence>
<accession>A0ABU3T5C9</accession>
<name>A0ABU3T5C9_9MICO</name>
<keyword evidence="1" id="KW-1133">Transmembrane helix</keyword>
<organism evidence="2 3">
    <name type="scientific">Microbacterium galbum</name>
    <dbReference type="NCBI Taxonomy" id="3075994"/>
    <lineage>
        <taxon>Bacteria</taxon>
        <taxon>Bacillati</taxon>
        <taxon>Actinomycetota</taxon>
        <taxon>Actinomycetes</taxon>
        <taxon>Micrococcales</taxon>
        <taxon>Microbacteriaceae</taxon>
        <taxon>Microbacterium</taxon>
    </lineage>
</organism>
<dbReference type="InterPro" id="IPR007795">
    <property type="entry name" value="T7SS_EccB"/>
</dbReference>
<keyword evidence="1" id="KW-0472">Membrane</keyword>
<feature type="transmembrane region" description="Helical" evidence="1">
    <location>
        <begin position="40"/>
        <end position="61"/>
    </location>
</feature>
<evidence type="ECO:0000313" key="3">
    <source>
        <dbReference type="Proteomes" id="UP001263371"/>
    </source>
</evidence>
<reference evidence="2 3" key="1">
    <citation type="submission" date="2023-09" db="EMBL/GenBank/DDBJ databases">
        <title>Microbacterium fusihabitans sp. nov., Microbacterium phycihabitans sp. nov., and Microbacterium cervinum sp. nov., isolated from dried seaweeds of beach.</title>
        <authorList>
            <person name="Lee S.D."/>
        </authorList>
    </citation>
    <scope>NUCLEOTIDE SEQUENCE [LARGE SCALE GENOMIC DNA]</scope>
    <source>
        <strain evidence="2 3">KSW4-17</strain>
    </source>
</reference>
<dbReference type="Gene3D" id="3.30.2390.20">
    <property type="entry name" value="Type VII secretion system EccB, repeat 1 domain"/>
    <property type="match status" value="1"/>
</dbReference>
<dbReference type="PANTHER" id="PTHR40765">
    <property type="entry name" value="ESX-2 SECRETION SYSTEM ATPASE ECCB2"/>
    <property type="match status" value="1"/>
</dbReference>
<evidence type="ECO:0000313" key="2">
    <source>
        <dbReference type="EMBL" id="MDU0366573.1"/>
    </source>
</evidence>
<dbReference type="InterPro" id="IPR044857">
    <property type="entry name" value="T7SS_EccB_R1"/>
</dbReference>
<keyword evidence="3" id="KW-1185">Reference proteome</keyword>
<dbReference type="RefSeq" id="WP_315993792.1">
    <property type="nucleotide sequence ID" value="NZ_JAWDIS010000001.1"/>
</dbReference>
<gene>
    <name evidence="2" type="primary">eccB</name>
    <name evidence="2" type="ORF">RWH45_05065</name>
</gene>
<protein>
    <submittedName>
        <fullName evidence="2">Type VII secretion protein EccB</fullName>
    </submittedName>
</protein>
<dbReference type="NCBIfam" id="TIGR03919">
    <property type="entry name" value="T7SS_EccB"/>
    <property type="match status" value="1"/>
</dbReference>
<keyword evidence="1" id="KW-0812">Transmembrane</keyword>